<dbReference type="Proteomes" id="UP000218102">
    <property type="component" value="Unassembled WGS sequence"/>
</dbReference>
<evidence type="ECO:0000256" key="3">
    <source>
        <dbReference type="ARBA" id="ARBA00022692"/>
    </source>
</evidence>
<protein>
    <submittedName>
        <fullName evidence="6">Transporter</fullName>
    </submittedName>
</protein>
<evidence type="ECO:0000256" key="5">
    <source>
        <dbReference type="ARBA" id="ARBA00023136"/>
    </source>
</evidence>
<name>A0A0B5KBZ4_PSEDL</name>
<evidence type="ECO:0000256" key="2">
    <source>
        <dbReference type="ARBA" id="ARBA00022475"/>
    </source>
</evidence>
<dbReference type="AlphaFoldDB" id="A0A0B5KBZ4"/>
<comment type="subcellular location">
    <subcellularLocation>
        <location evidence="1">Cell membrane</location>
        <topology evidence="1">Multi-pass membrane protein</topology>
    </subcellularLocation>
</comment>
<proteinExistence type="predicted"/>
<dbReference type="GO" id="GO:0005886">
    <property type="term" value="C:plasma membrane"/>
    <property type="evidence" value="ECO:0007669"/>
    <property type="project" value="UniProtKB-SubCell"/>
</dbReference>
<keyword evidence="5" id="KW-0472">Membrane</keyword>
<accession>A0A0B5KBZ4</accession>
<dbReference type="Pfam" id="PF03176">
    <property type="entry name" value="MMPL"/>
    <property type="match status" value="2"/>
</dbReference>
<dbReference type="PROSITE" id="PS50156">
    <property type="entry name" value="SSD"/>
    <property type="match status" value="1"/>
</dbReference>
<keyword evidence="2" id="KW-1003">Cell membrane</keyword>
<dbReference type="InterPro" id="IPR000731">
    <property type="entry name" value="SSD"/>
</dbReference>
<dbReference type="InterPro" id="IPR050545">
    <property type="entry name" value="Mycobact_MmpL"/>
</dbReference>
<evidence type="ECO:0000313" key="7">
    <source>
        <dbReference type="Proteomes" id="UP000218102"/>
    </source>
</evidence>
<dbReference type="PANTHER" id="PTHR33406:SF13">
    <property type="entry name" value="MEMBRANE PROTEIN YDFJ"/>
    <property type="match status" value="1"/>
</dbReference>
<dbReference type="SUPFAM" id="SSF82866">
    <property type="entry name" value="Multidrug efflux transporter AcrB transmembrane domain"/>
    <property type="match status" value="2"/>
</dbReference>
<dbReference type="RefSeq" id="WP_041506068.1">
    <property type="nucleotide sequence ID" value="NZ_CP010359.1"/>
</dbReference>
<keyword evidence="4" id="KW-1133">Transmembrane helix</keyword>
<dbReference type="InterPro" id="IPR004869">
    <property type="entry name" value="MMPL_dom"/>
</dbReference>
<reference evidence="6 7" key="1">
    <citation type="submission" date="2017-09" db="EMBL/GenBank/DDBJ databases">
        <authorList>
            <person name="Ehlers B."/>
            <person name="Leendertz F.H."/>
        </authorList>
    </citation>
    <scope>NUCLEOTIDE SEQUENCE [LARGE SCALE GENOMIC DNA]</scope>
    <source>
        <strain evidence="6 7">DJ-1</strain>
    </source>
</reference>
<sequence length="869" mass="96404">MERYLNFVERYARAIVFVLVAITAYFTYTLGALMSDTNPYLLKDTHPARKTIIDLQREFTGTYDSVMVALSNPESVFNTTSLNAQFELSQAIRRLMLANDEDRVELQRIVGLHSGDPDAQALLVQILAEGFSQNDYAAAKALRDHGIARHWDSHDLQFLSFLAERLNPIQEMASMADLENISLSADGELWIHKTLHALDMDPSKVEAQIMGNEQMVGGVVSADKKVAMVVAELGTKQDDAQAQLRAYHQVREIIAKYQAAHPEFTDEVFIAGMPIFIAAQQEIIDHDLAMLFPIVFLLVTSLLVFFFRKPLGVVLPLFNILFCTIWTLGLMALLRVPMDLLTSVLPVFLFTICCADAIHVMAEYYEQLNSGKSFREANRETQRLMVTPVVLTTVTTIATFLISTTNNIVSIRNFGVFMSIGLTAALIISLLLIPAWISIWGKDAVPRKVQLKESLISHYLVVFCAWLIRWRKPVLLVTLPLLAMMTVFTFKVDIEDSGIAYFKKDSPVRMSDEFINLAGVAGTSPGWIAFDTKTPRGALTTETVQFLERLDQFIRAQPNVSYTYSVATYIKRMNLVLNDMNPAFLRVPQAVEQVTVVDDDGKPETFDVDGNSLIEQHIMMFENGGGTDLQNVLNADYSKAVTLFTMTSSVAGDYQAMLDKLDAWLAINKPANLQVTHAGTPYIWTGVLQEITQGQVLSFSLALLAVTLMMMFWLKSVRLGILGMLTLLTTSVTVYGSMYLLDIELNIGTTLVTFLVVGVVDYAVHLLSRIKMLVQKGAEIDEAILAAMQGVGRSTVVNVVIFSMGFVALLFSAYKPVIDLGVLVILALSSSGFMTILLVTLISPWFFASIVPQPAVQEGEQPRGEAVPG</sequence>
<dbReference type="KEGG" id="ppj:RK21_02442"/>
<dbReference type="EMBL" id="NTME01000011">
    <property type="protein sequence ID" value="PBJ94904.1"/>
    <property type="molecule type" value="Genomic_DNA"/>
</dbReference>
<dbReference type="PANTHER" id="PTHR33406">
    <property type="entry name" value="MEMBRANE PROTEIN MJ1562-RELATED"/>
    <property type="match status" value="1"/>
</dbReference>
<gene>
    <name evidence="6" type="ORF">CMV24_13180</name>
</gene>
<organism evidence="6 7">
    <name type="scientific">Pseudomonas plecoglossicida</name>
    <dbReference type="NCBI Taxonomy" id="70775"/>
    <lineage>
        <taxon>Bacteria</taxon>
        <taxon>Pseudomonadati</taxon>
        <taxon>Pseudomonadota</taxon>
        <taxon>Gammaproteobacteria</taxon>
        <taxon>Pseudomonadales</taxon>
        <taxon>Pseudomonadaceae</taxon>
        <taxon>Pseudomonas</taxon>
    </lineage>
</organism>
<evidence type="ECO:0000256" key="1">
    <source>
        <dbReference type="ARBA" id="ARBA00004651"/>
    </source>
</evidence>
<comment type="caution">
    <text evidence="6">The sequence shown here is derived from an EMBL/GenBank/DDBJ whole genome shotgun (WGS) entry which is preliminary data.</text>
</comment>
<evidence type="ECO:0000256" key="4">
    <source>
        <dbReference type="ARBA" id="ARBA00022989"/>
    </source>
</evidence>
<evidence type="ECO:0000313" key="6">
    <source>
        <dbReference type="EMBL" id="PBJ94904.1"/>
    </source>
</evidence>
<keyword evidence="3" id="KW-0812">Transmembrane</keyword>
<dbReference type="Gene3D" id="1.20.1640.10">
    <property type="entry name" value="Multidrug efflux transporter AcrB transmembrane domain"/>
    <property type="match status" value="2"/>
</dbReference>